<dbReference type="GO" id="GO:0006799">
    <property type="term" value="P:polyphosphate biosynthetic process"/>
    <property type="evidence" value="ECO:0007669"/>
    <property type="project" value="InterPro"/>
</dbReference>
<protein>
    <submittedName>
        <fullName evidence="2">RNA degradosome polyphosphate kinase</fullName>
    </submittedName>
</protein>
<organism evidence="2 3">
    <name type="scientific">Escherichia coli</name>
    <dbReference type="NCBI Taxonomy" id="562"/>
    <lineage>
        <taxon>Bacteria</taxon>
        <taxon>Pseudomonadati</taxon>
        <taxon>Pseudomonadota</taxon>
        <taxon>Gammaproteobacteria</taxon>
        <taxon>Enterobacterales</taxon>
        <taxon>Enterobacteriaceae</taxon>
        <taxon>Escherichia</taxon>
    </lineage>
</organism>
<name>A0A6N6WRD3_ECOLX</name>
<keyword evidence="2" id="KW-0418">Kinase</keyword>
<dbReference type="PANTHER" id="PTHR30218:SF0">
    <property type="entry name" value="POLYPHOSPHATE KINASE"/>
    <property type="match status" value="1"/>
</dbReference>
<dbReference type="Proteomes" id="UP000437875">
    <property type="component" value="Unassembled WGS sequence"/>
</dbReference>
<dbReference type="Gene3D" id="3.30.1840.10">
    <property type="entry name" value="Polyphosphate kinase middle domain"/>
    <property type="match status" value="1"/>
</dbReference>
<feature type="domain" description="Polyphosphate kinase middle" evidence="1">
    <location>
        <begin position="50"/>
        <end position="141"/>
    </location>
</feature>
<evidence type="ECO:0000259" key="1">
    <source>
        <dbReference type="Pfam" id="PF02503"/>
    </source>
</evidence>
<dbReference type="GO" id="GO:0009358">
    <property type="term" value="C:polyphosphate kinase complex"/>
    <property type="evidence" value="ECO:0007669"/>
    <property type="project" value="InterPro"/>
</dbReference>
<dbReference type="InterPro" id="IPR024953">
    <property type="entry name" value="PP_kinase_middle"/>
</dbReference>
<proteinExistence type="predicted"/>
<evidence type="ECO:0000313" key="3">
    <source>
        <dbReference type="Proteomes" id="UP000437875"/>
    </source>
</evidence>
<feature type="non-terminal residue" evidence="2">
    <location>
        <position position="142"/>
    </location>
</feature>
<accession>A0A6N6WRD3</accession>
<feature type="non-terminal residue" evidence="2">
    <location>
        <position position="1"/>
    </location>
</feature>
<evidence type="ECO:0000313" key="2">
    <source>
        <dbReference type="EMBL" id="KAE9718284.1"/>
    </source>
</evidence>
<dbReference type="GO" id="GO:0008976">
    <property type="term" value="F:polyphosphate kinase activity"/>
    <property type="evidence" value="ECO:0007669"/>
    <property type="project" value="InterPro"/>
</dbReference>
<dbReference type="InterPro" id="IPR003414">
    <property type="entry name" value="PP_kinase"/>
</dbReference>
<dbReference type="SUPFAM" id="SSF143724">
    <property type="entry name" value="PHP14-like"/>
    <property type="match status" value="1"/>
</dbReference>
<dbReference type="AlphaFoldDB" id="A0A6N6WRD3"/>
<dbReference type="PANTHER" id="PTHR30218">
    <property type="entry name" value="POLYPHOSPHATE KINASE"/>
    <property type="match status" value="1"/>
</dbReference>
<gene>
    <name evidence="2" type="ORF">GP711_28440</name>
</gene>
<reference evidence="2 3" key="1">
    <citation type="submission" date="2019-10" db="EMBL/GenBank/DDBJ databases">
        <title>Antimicrobial-resistant enteric bacteria are widely distributed amongst people, animals and the environment in northern Tanzania.</title>
        <authorList>
            <person name="Subbiah M."/>
            <person name="Call D.R."/>
        </authorList>
    </citation>
    <scope>NUCLEOTIDE SEQUENCE [LARGE SCALE GENOMIC DNA]</scope>
    <source>
        <strain evidence="2 3">TzEc067</strain>
    </source>
</reference>
<dbReference type="EMBL" id="WSGM01000668">
    <property type="protein sequence ID" value="KAE9718284.1"/>
    <property type="molecule type" value="Genomic_DNA"/>
</dbReference>
<keyword evidence="2" id="KW-0808">Transferase</keyword>
<dbReference type="InterPro" id="IPR036830">
    <property type="entry name" value="PP_kinase_middle_dom_sf"/>
</dbReference>
<dbReference type="RefSeq" id="WP_199269375.1">
    <property type="nucleotide sequence ID" value="NZ_WSGM01000668.1"/>
</dbReference>
<sequence>LSVQQAFGVVSERVRQLVAQQYAMLQEEILPLLEKEGVFFHMTTNWNEAQRAWCRSFFQRELVPILTPMALDPAHPFPRVLNKSLNFIIELSGKDAFGREAELAIVQAPRALPRLVQMPPELSGYPYGFVLLSSFMQGFVHE</sequence>
<dbReference type="Pfam" id="PF02503">
    <property type="entry name" value="PP_kinase"/>
    <property type="match status" value="1"/>
</dbReference>
<comment type="caution">
    <text evidence="2">The sequence shown here is derived from an EMBL/GenBank/DDBJ whole genome shotgun (WGS) entry which is preliminary data.</text>
</comment>